<accession>A0ABU7EYC5</accession>
<reference evidence="1 2" key="1">
    <citation type="submission" date="2021-06" db="EMBL/GenBank/DDBJ databases">
        <authorList>
            <person name="Palmer J.M."/>
        </authorList>
    </citation>
    <scope>NUCLEOTIDE SEQUENCE [LARGE SCALE GENOMIC DNA]</scope>
    <source>
        <strain evidence="1 2">CL_MEX2019</strain>
        <tissue evidence="1">Muscle</tissue>
    </source>
</reference>
<organism evidence="1 2">
    <name type="scientific">Characodon lateralis</name>
    <dbReference type="NCBI Taxonomy" id="208331"/>
    <lineage>
        <taxon>Eukaryota</taxon>
        <taxon>Metazoa</taxon>
        <taxon>Chordata</taxon>
        <taxon>Craniata</taxon>
        <taxon>Vertebrata</taxon>
        <taxon>Euteleostomi</taxon>
        <taxon>Actinopterygii</taxon>
        <taxon>Neopterygii</taxon>
        <taxon>Teleostei</taxon>
        <taxon>Neoteleostei</taxon>
        <taxon>Acanthomorphata</taxon>
        <taxon>Ovalentaria</taxon>
        <taxon>Atherinomorphae</taxon>
        <taxon>Cyprinodontiformes</taxon>
        <taxon>Goodeidae</taxon>
        <taxon>Characodon</taxon>
    </lineage>
</organism>
<keyword evidence="2" id="KW-1185">Reference proteome</keyword>
<dbReference type="Proteomes" id="UP001352852">
    <property type="component" value="Unassembled WGS sequence"/>
</dbReference>
<dbReference type="EMBL" id="JAHUTJ010070552">
    <property type="protein sequence ID" value="MED6292203.1"/>
    <property type="molecule type" value="Genomic_DNA"/>
</dbReference>
<name>A0ABU7EYC5_9TELE</name>
<proteinExistence type="predicted"/>
<protein>
    <submittedName>
        <fullName evidence="1">Uncharacterized protein</fullName>
    </submittedName>
</protein>
<evidence type="ECO:0000313" key="2">
    <source>
        <dbReference type="Proteomes" id="UP001352852"/>
    </source>
</evidence>
<gene>
    <name evidence="1" type="ORF">CHARACLAT_031249</name>
</gene>
<sequence length="85" mass="9597">MSQASGVDTEQWVLLSENGVLTHIPIIGNAKRLVTFLDAPYGPLTLNKRGQIGDHLSRMLMEFLSSYSSFLKPIEEFFSLTDIYF</sequence>
<comment type="caution">
    <text evidence="1">The sequence shown here is derived from an EMBL/GenBank/DDBJ whole genome shotgun (WGS) entry which is preliminary data.</text>
</comment>
<evidence type="ECO:0000313" key="1">
    <source>
        <dbReference type="EMBL" id="MED6292203.1"/>
    </source>
</evidence>